<proteinExistence type="predicted"/>
<keyword evidence="2" id="KW-1185">Reference proteome</keyword>
<dbReference type="InterPro" id="IPR029063">
    <property type="entry name" value="SAM-dependent_MTases_sf"/>
</dbReference>
<dbReference type="Proteomes" id="UP000238390">
    <property type="component" value="Chromosome"/>
</dbReference>
<evidence type="ECO:0000313" key="2">
    <source>
        <dbReference type="Proteomes" id="UP000238390"/>
    </source>
</evidence>
<name>A0A2R3IXW5_9PSED</name>
<protein>
    <submittedName>
        <fullName evidence="1">Uncharacterized protein</fullName>
    </submittedName>
</protein>
<accession>A0A2R3IXW5</accession>
<sequence>MAETTHDCGELGGLAQSRKRFLLVARYVEKVPPFLYKPEKKLLRAVGDILGRMPLPGDIEAAGPMHRVPALQWKTWVRLALVRAGSDWRERIGNAVPPAAAEAIAGVMGTTLLLAEAGETFMLSNTTIWVRSVAVALSVAQQEVQP</sequence>
<dbReference type="AlphaFoldDB" id="A0A2R3IXW5"/>
<gene>
    <name evidence="1" type="ORF">CSB93_3935</name>
</gene>
<dbReference type="EMBL" id="CP027169">
    <property type="protein sequence ID" value="AVK06723.1"/>
    <property type="molecule type" value="Genomic_DNA"/>
</dbReference>
<evidence type="ECO:0000313" key="1">
    <source>
        <dbReference type="EMBL" id="AVK06723.1"/>
    </source>
</evidence>
<reference evidence="1 2" key="1">
    <citation type="submission" date="2018-02" db="EMBL/GenBank/DDBJ databases">
        <title>FDA/CDC Antimicrobial Resistant Isolate Bank Genome Sequencing.</title>
        <authorList>
            <person name="Benahmed F.H."/>
            <person name="Lutgring J.D."/>
            <person name="Yoo B."/>
            <person name="Machado M."/>
            <person name="Brown A."/>
            <person name="McAllister G."/>
            <person name="Perry A."/>
            <person name="Halpin A.L."/>
            <person name="Vavikolanu K."/>
            <person name="Ott S."/>
            <person name="Zhao X."/>
            <person name="Tallon L.J."/>
            <person name="Sadzewicz L."/>
            <person name="Aluvathingal J."/>
            <person name="Nadendla S."/>
            <person name="Voskania-kordi A."/>
            <person name="Simonyan V."/>
            <person name="Patel J."/>
            <person name="Shawar R.M."/>
        </authorList>
    </citation>
    <scope>NUCLEOTIDE SEQUENCE [LARGE SCALE GENOMIC DNA]</scope>
    <source>
        <strain evidence="1 2">AR_0356</strain>
    </source>
</reference>
<dbReference type="SUPFAM" id="SSF53335">
    <property type="entry name" value="S-adenosyl-L-methionine-dependent methyltransferases"/>
    <property type="match status" value="1"/>
</dbReference>
<organism evidence="1 2">
    <name type="scientific">Pseudomonas paraeruginosa</name>
    <dbReference type="NCBI Taxonomy" id="2994495"/>
    <lineage>
        <taxon>Bacteria</taxon>
        <taxon>Pseudomonadati</taxon>
        <taxon>Pseudomonadota</taxon>
        <taxon>Gammaproteobacteria</taxon>
        <taxon>Pseudomonadales</taxon>
        <taxon>Pseudomonadaceae</taxon>
        <taxon>Pseudomonas</taxon>
    </lineage>
</organism>